<evidence type="ECO:0000259" key="1">
    <source>
        <dbReference type="SMART" id="SM00047"/>
    </source>
</evidence>
<protein>
    <submittedName>
        <fullName evidence="2">Bax protein</fullName>
    </submittedName>
</protein>
<name>A0A5C8ZVM7_9GAMM</name>
<evidence type="ECO:0000313" key="2">
    <source>
        <dbReference type="EMBL" id="TXS91899.1"/>
    </source>
</evidence>
<keyword evidence="3" id="KW-1185">Reference proteome</keyword>
<organism evidence="2 3">
    <name type="scientific">Parahaliea maris</name>
    <dbReference type="NCBI Taxonomy" id="2716870"/>
    <lineage>
        <taxon>Bacteria</taxon>
        <taxon>Pseudomonadati</taxon>
        <taxon>Pseudomonadota</taxon>
        <taxon>Gammaproteobacteria</taxon>
        <taxon>Cellvibrionales</taxon>
        <taxon>Halieaceae</taxon>
        <taxon>Parahaliea</taxon>
    </lineage>
</organism>
<dbReference type="SMART" id="SM00047">
    <property type="entry name" value="LYZ2"/>
    <property type="match status" value="1"/>
</dbReference>
<dbReference type="Gene3D" id="1.10.530.10">
    <property type="match status" value="1"/>
</dbReference>
<dbReference type="GO" id="GO:0004040">
    <property type="term" value="F:amidase activity"/>
    <property type="evidence" value="ECO:0007669"/>
    <property type="project" value="InterPro"/>
</dbReference>
<evidence type="ECO:0000313" key="3">
    <source>
        <dbReference type="Proteomes" id="UP000321039"/>
    </source>
</evidence>
<dbReference type="AlphaFoldDB" id="A0A5C8ZVM7"/>
<accession>A0A5C8ZVM7</accession>
<dbReference type="PANTHER" id="PTHR40572">
    <property type="entry name" value="PROTEIN BAX"/>
    <property type="match status" value="1"/>
</dbReference>
<comment type="caution">
    <text evidence="2">The sequence shown here is derived from an EMBL/GenBank/DDBJ whole genome shotgun (WGS) entry which is preliminary data.</text>
</comment>
<dbReference type="PANTHER" id="PTHR40572:SF1">
    <property type="entry name" value="PROTEIN BAX"/>
    <property type="match status" value="1"/>
</dbReference>
<sequence>MKFSETLSTWSKARRWGAAVVLLLVAALLFVVSGQTRFPDLPDLAAIEDTATRKQAFYDYLLPIVHYHNDLIQEDRQRLATVVDKAGQGEEPGWLEQRWLGNLSAEYEVEYSGDNLPEVLTVLQRRVDTIPPELAMAQAAVESGWGRSRFAVEANNLFGQRCYEEGCGLAPQGRKSARFEVREFPSISEAIRRYMNNLNTHEEYRGFRDIRAQLRQKDEEPRGEVLVKGLSGYSTRGEEYISQLSGMMRRNRSLLEKAGEA</sequence>
<dbReference type="RefSeq" id="WP_148069139.1">
    <property type="nucleotide sequence ID" value="NZ_VRZA01000005.1"/>
</dbReference>
<dbReference type="InterPro" id="IPR053195">
    <property type="entry name" value="Bax-like"/>
</dbReference>
<dbReference type="EMBL" id="VRZA01000005">
    <property type="protein sequence ID" value="TXS91899.1"/>
    <property type="molecule type" value="Genomic_DNA"/>
</dbReference>
<dbReference type="InterPro" id="IPR002901">
    <property type="entry name" value="MGlyc_endo_b_GlcNAc-like_dom"/>
</dbReference>
<reference evidence="2 3" key="1">
    <citation type="submission" date="2019-08" db="EMBL/GenBank/DDBJ databases">
        <title>Parahaliea maris sp. nov., isolated from the surface seawater.</title>
        <authorList>
            <person name="Liu Y."/>
        </authorList>
    </citation>
    <scope>NUCLEOTIDE SEQUENCE [LARGE SCALE GENOMIC DNA]</scope>
    <source>
        <strain evidence="2 3">HSLHS9</strain>
    </source>
</reference>
<proteinExistence type="predicted"/>
<dbReference type="Proteomes" id="UP000321039">
    <property type="component" value="Unassembled WGS sequence"/>
</dbReference>
<feature type="domain" description="Mannosyl-glycoprotein endo-beta-N-acetylglucosamidase-like" evidence="1">
    <location>
        <begin position="108"/>
        <end position="241"/>
    </location>
</feature>
<gene>
    <name evidence="2" type="ORF">FV139_14290</name>
</gene>
<dbReference type="Pfam" id="PF01832">
    <property type="entry name" value="Glucosaminidase"/>
    <property type="match status" value="1"/>
</dbReference>